<dbReference type="EMBL" id="JBHMBE010000001">
    <property type="protein sequence ID" value="MFB9644318.1"/>
    <property type="molecule type" value="Genomic_DNA"/>
</dbReference>
<evidence type="ECO:0000313" key="2">
    <source>
        <dbReference type="Proteomes" id="UP001589611"/>
    </source>
</evidence>
<evidence type="ECO:0000313" key="1">
    <source>
        <dbReference type="EMBL" id="MFB9644318.1"/>
    </source>
</evidence>
<dbReference type="InterPro" id="IPR009050">
    <property type="entry name" value="Globin-like_sf"/>
</dbReference>
<sequence length="150" mass="16863">MRDLEGRDDVSALVEAFYHRAFLDPQIGPIFTDVAKMDLAHHLPIMCDFWETVLFRAGTYRRNALQVHLALNGRFPLTEQHFERWLALWVSAVDESFAGEKAELAKVQATRIAGSMHRRMKGGSASQFETIRNRGEFEAESATLGGSVAP</sequence>
<accession>A0ABV5SVD8</accession>
<keyword evidence="2" id="KW-1185">Reference proteome</keyword>
<proteinExistence type="predicted"/>
<dbReference type="CDD" id="cd08916">
    <property type="entry name" value="TrHb3_P"/>
    <property type="match status" value="1"/>
</dbReference>
<dbReference type="Gene3D" id="1.10.490.10">
    <property type="entry name" value="Globins"/>
    <property type="match status" value="1"/>
</dbReference>
<comment type="caution">
    <text evidence="1">The sequence shown here is derived from an EMBL/GenBank/DDBJ whole genome shotgun (WGS) entry which is preliminary data.</text>
</comment>
<dbReference type="Proteomes" id="UP001589611">
    <property type="component" value="Unassembled WGS sequence"/>
</dbReference>
<organism evidence="1 2">
    <name type="scientific">Microbacterium terregens</name>
    <dbReference type="NCBI Taxonomy" id="69363"/>
    <lineage>
        <taxon>Bacteria</taxon>
        <taxon>Bacillati</taxon>
        <taxon>Actinomycetota</taxon>
        <taxon>Actinomycetes</taxon>
        <taxon>Micrococcales</taxon>
        <taxon>Microbacteriaceae</taxon>
        <taxon>Microbacterium</taxon>
    </lineage>
</organism>
<name>A0ABV5SVD8_9MICO</name>
<reference evidence="1 2" key="1">
    <citation type="submission" date="2024-09" db="EMBL/GenBank/DDBJ databases">
        <authorList>
            <person name="Sun Q."/>
            <person name="Mori K."/>
        </authorList>
    </citation>
    <scope>NUCLEOTIDE SEQUENCE [LARGE SCALE GENOMIC DNA]</scope>
    <source>
        <strain evidence="1 2">JCM 1342</strain>
    </source>
</reference>
<dbReference type="InterPro" id="IPR012292">
    <property type="entry name" value="Globin/Proto"/>
</dbReference>
<dbReference type="RefSeq" id="WP_344710661.1">
    <property type="nucleotide sequence ID" value="NZ_BAAAWH010000001.1"/>
</dbReference>
<gene>
    <name evidence="1" type="ORF">ACFFPJ_00745</name>
</gene>
<protein>
    <submittedName>
        <fullName evidence="1">Group III truncated hemoglobin</fullName>
    </submittedName>
</protein>
<dbReference type="SUPFAM" id="SSF46458">
    <property type="entry name" value="Globin-like"/>
    <property type="match status" value="1"/>
</dbReference>